<evidence type="ECO:0000313" key="1">
    <source>
        <dbReference type="EMBL" id="AIQ56661.1"/>
    </source>
</evidence>
<gene>
    <name evidence="1" type="ORF">PBOR_06685</name>
</gene>
<reference evidence="1" key="1">
    <citation type="submission" date="2014-08" db="EMBL/GenBank/DDBJ databases">
        <title>Comparative genomics of the Paenibacillus odorifer group.</title>
        <authorList>
            <person name="den Bakker H.C."/>
            <person name="Tsai Y.-C.Y.-C."/>
            <person name="Martin N."/>
            <person name="Korlach J."/>
            <person name="Wiedmann M."/>
        </authorList>
    </citation>
    <scope>NUCLEOTIDE SEQUENCE [LARGE SCALE GENOMIC DNA]</scope>
    <source>
        <strain evidence="1">DSM 13188</strain>
    </source>
</reference>
<keyword evidence="2" id="KW-1185">Reference proteome</keyword>
<proteinExistence type="predicted"/>
<name>A0A089L5A4_PAEBO</name>
<evidence type="ECO:0000313" key="2">
    <source>
        <dbReference type="Proteomes" id="UP000029518"/>
    </source>
</evidence>
<dbReference type="AlphaFoldDB" id="A0A089L5A4"/>
<dbReference type="OrthoDB" id="4379323at2"/>
<dbReference type="KEGG" id="pbd:PBOR_06685"/>
<sequence>MNNSTFSLVEDYPDYYKKKPVSKLQGFFSRSPELPSKQELSVESLLKKQRLRIGELQQENEILRKAMHLLTK</sequence>
<dbReference type="HOGENOM" id="CLU_2718482_0_0_9"/>
<dbReference type="RefSeq" id="WP_042210968.1">
    <property type="nucleotide sequence ID" value="NZ_CP009285.1"/>
</dbReference>
<protein>
    <submittedName>
        <fullName evidence="1">Uncharacterized protein</fullName>
    </submittedName>
</protein>
<dbReference type="EMBL" id="CP009285">
    <property type="protein sequence ID" value="AIQ56661.1"/>
    <property type="molecule type" value="Genomic_DNA"/>
</dbReference>
<organism evidence="1 2">
    <name type="scientific">Paenibacillus borealis</name>
    <dbReference type="NCBI Taxonomy" id="160799"/>
    <lineage>
        <taxon>Bacteria</taxon>
        <taxon>Bacillati</taxon>
        <taxon>Bacillota</taxon>
        <taxon>Bacilli</taxon>
        <taxon>Bacillales</taxon>
        <taxon>Paenibacillaceae</taxon>
        <taxon>Paenibacillus</taxon>
    </lineage>
</organism>
<accession>A0A089L5A4</accession>
<dbReference type="Proteomes" id="UP000029518">
    <property type="component" value="Chromosome"/>
</dbReference>